<keyword evidence="1" id="KW-0175">Coiled coil</keyword>
<name>A0AAW2CKN5_9ROSI</name>
<feature type="coiled-coil region" evidence="1">
    <location>
        <begin position="248"/>
        <end position="307"/>
    </location>
</feature>
<organism evidence="4 5">
    <name type="scientific">Lithocarpus litseifolius</name>
    <dbReference type="NCBI Taxonomy" id="425828"/>
    <lineage>
        <taxon>Eukaryota</taxon>
        <taxon>Viridiplantae</taxon>
        <taxon>Streptophyta</taxon>
        <taxon>Embryophyta</taxon>
        <taxon>Tracheophyta</taxon>
        <taxon>Spermatophyta</taxon>
        <taxon>Magnoliopsida</taxon>
        <taxon>eudicotyledons</taxon>
        <taxon>Gunneridae</taxon>
        <taxon>Pentapetalae</taxon>
        <taxon>rosids</taxon>
        <taxon>fabids</taxon>
        <taxon>Fagales</taxon>
        <taxon>Fagaceae</taxon>
        <taxon>Lithocarpus</taxon>
    </lineage>
</organism>
<dbReference type="AlphaFoldDB" id="A0AAW2CKN5"/>
<feature type="region of interest" description="Disordered" evidence="2">
    <location>
        <begin position="37"/>
        <end position="65"/>
    </location>
</feature>
<feature type="region of interest" description="Disordered" evidence="2">
    <location>
        <begin position="210"/>
        <end position="229"/>
    </location>
</feature>
<evidence type="ECO:0000259" key="3">
    <source>
        <dbReference type="Pfam" id="PF14303"/>
    </source>
</evidence>
<dbReference type="Proteomes" id="UP001459277">
    <property type="component" value="Unassembled WGS sequence"/>
</dbReference>
<reference evidence="4 5" key="1">
    <citation type="submission" date="2024-01" db="EMBL/GenBank/DDBJ databases">
        <title>A telomere-to-telomere, gap-free genome of sweet tea (Lithocarpus litseifolius).</title>
        <authorList>
            <person name="Zhou J."/>
        </authorList>
    </citation>
    <scope>NUCLEOTIDE SEQUENCE [LARGE SCALE GENOMIC DNA]</scope>
    <source>
        <strain evidence="4">Zhou-2022a</strain>
        <tissue evidence="4">Leaf</tissue>
    </source>
</reference>
<evidence type="ECO:0000256" key="2">
    <source>
        <dbReference type="SAM" id="MobiDB-lite"/>
    </source>
</evidence>
<dbReference type="PANTHER" id="PTHR45125:SF51">
    <property type="entry name" value="F21J9.4-RELATED"/>
    <property type="match status" value="1"/>
</dbReference>
<evidence type="ECO:0000313" key="5">
    <source>
        <dbReference type="Proteomes" id="UP001459277"/>
    </source>
</evidence>
<dbReference type="EMBL" id="JAZDWU010000007">
    <property type="protein sequence ID" value="KAK9997615.1"/>
    <property type="molecule type" value="Genomic_DNA"/>
</dbReference>
<proteinExistence type="predicted"/>
<sequence length="346" mass="40799">MDSQNLFFLDILQDKEQGFESLDSSILISTLHLDANGHQSPPEVEMGQSTPPIAKKSTTKRSQRGHNFTVDEDIKLVSAWLNVSLDAVTSTDQKHTTFWDRIWSTFHNDKKFNRSRDSLNSRWSTIQKETNKFCGCLAQIENRNESGKTEHDKIEDAKTMYKSNNKNAFQLEHCWRILRNKAKWLIQRENLKGRTRQPATQSCSTFASSINLEEDNDETNSGETLERPLGKKAEKEKLKKRKNCDDVVPILSSQLDEIKEEKRRLHEEKKESMRIALEERREFMRIASEERRELIRIKEEKNEVEKRKAEDEIMMKDTRTMDPEQKEYIRLRRLEILERLRSKFPP</sequence>
<evidence type="ECO:0000256" key="1">
    <source>
        <dbReference type="SAM" id="Coils"/>
    </source>
</evidence>
<dbReference type="PANTHER" id="PTHR45125">
    <property type="entry name" value="F21J9.4-RELATED"/>
    <property type="match status" value="1"/>
</dbReference>
<feature type="domain" description="No apical meristem-associated C-terminal" evidence="3">
    <location>
        <begin position="168"/>
        <end position="336"/>
    </location>
</feature>
<evidence type="ECO:0000313" key="4">
    <source>
        <dbReference type="EMBL" id="KAK9997615.1"/>
    </source>
</evidence>
<protein>
    <recommendedName>
        <fullName evidence="3">No apical meristem-associated C-terminal domain-containing protein</fullName>
    </recommendedName>
</protein>
<dbReference type="Pfam" id="PF14303">
    <property type="entry name" value="NAM-associated"/>
    <property type="match status" value="1"/>
</dbReference>
<keyword evidence="5" id="KW-1185">Reference proteome</keyword>
<dbReference type="InterPro" id="IPR029466">
    <property type="entry name" value="NAM-associated_C"/>
</dbReference>
<gene>
    <name evidence="4" type="ORF">SO802_022301</name>
</gene>
<comment type="caution">
    <text evidence="4">The sequence shown here is derived from an EMBL/GenBank/DDBJ whole genome shotgun (WGS) entry which is preliminary data.</text>
</comment>
<accession>A0AAW2CKN5</accession>